<dbReference type="Gene3D" id="3.40.50.720">
    <property type="entry name" value="NAD(P)-binding Rossmann-like Domain"/>
    <property type="match status" value="1"/>
</dbReference>
<evidence type="ECO:0000256" key="2">
    <source>
        <dbReference type="ARBA" id="ARBA00023002"/>
    </source>
</evidence>
<dbReference type="GO" id="GO:0016491">
    <property type="term" value="F:oxidoreductase activity"/>
    <property type="evidence" value="ECO:0007669"/>
    <property type="project" value="UniProtKB-KW"/>
</dbReference>
<dbReference type="InterPro" id="IPR002347">
    <property type="entry name" value="SDR_fam"/>
</dbReference>
<dbReference type="PROSITE" id="PS00061">
    <property type="entry name" value="ADH_SHORT"/>
    <property type="match status" value="1"/>
</dbReference>
<protein>
    <submittedName>
        <fullName evidence="3">Uncharacterized protein</fullName>
    </submittedName>
</protein>
<dbReference type="InterPro" id="IPR051019">
    <property type="entry name" value="VLCFA-Steroid_DH"/>
</dbReference>
<evidence type="ECO:0000256" key="1">
    <source>
        <dbReference type="ARBA" id="ARBA00004240"/>
    </source>
</evidence>
<comment type="subcellular location">
    <subcellularLocation>
        <location evidence="1">Endoplasmic reticulum</location>
    </subcellularLocation>
</comment>
<proteinExistence type="predicted"/>
<dbReference type="SUPFAM" id="SSF51735">
    <property type="entry name" value="NAD(P)-binding Rossmann-fold domains"/>
    <property type="match status" value="1"/>
</dbReference>
<reference evidence="3" key="1">
    <citation type="submission" date="2021-01" db="EMBL/GenBank/DDBJ databases">
        <authorList>
            <person name="Corre E."/>
            <person name="Pelletier E."/>
            <person name="Niang G."/>
            <person name="Scheremetjew M."/>
            <person name="Finn R."/>
            <person name="Kale V."/>
            <person name="Holt S."/>
            <person name="Cochrane G."/>
            <person name="Meng A."/>
            <person name="Brown T."/>
            <person name="Cohen L."/>
        </authorList>
    </citation>
    <scope>NUCLEOTIDE SEQUENCE</scope>
    <source>
        <strain evidence="3">CCMP3107</strain>
    </source>
</reference>
<dbReference type="PIRSF" id="PIRSF000126">
    <property type="entry name" value="11-beta-HSD1"/>
    <property type="match status" value="1"/>
</dbReference>
<dbReference type="AlphaFoldDB" id="A0A6V1NV24"/>
<keyword evidence="2" id="KW-0560">Oxidoreductase</keyword>
<gene>
    <name evidence="3" type="ORF">HAKA00212_LOCUS4483</name>
</gene>
<dbReference type="Pfam" id="PF00106">
    <property type="entry name" value="adh_short"/>
    <property type="match status" value="1"/>
</dbReference>
<dbReference type="GO" id="GO:0005783">
    <property type="term" value="C:endoplasmic reticulum"/>
    <property type="evidence" value="ECO:0007669"/>
    <property type="project" value="UniProtKB-SubCell"/>
</dbReference>
<name>A0A6V1NV24_HETAK</name>
<dbReference type="PRINTS" id="PR00081">
    <property type="entry name" value="GDHRDH"/>
</dbReference>
<sequence>MNTTAALVILGTLATPTVIWSLTYFVRVILVALSRPVNLKKKYGAEWALVTGGSSGIGKSLCRRLAEQGLNVVVVALEDQLLKDTVAELKAAFPERQFIMVGANLSPGQKYMEKIAKATKDISVQCVFNNAGYIVTGFFEQVPVERQLANVECNATAAVAITHHFLSRLVSEGKRGCIVFTSSVVAYMPAPFSVTYGATKAFLSSFASSLAIENREKGIDVCSVHPSPVASRFYDNTHKMEMMDFAKKGAASPDAYPDQILKSVGRCVLRDVGGFAVGMRVVTCLMSENFLASAFAAAARFLPDFKKYSVDRK</sequence>
<evidence type="ECO:0000313" key="3">
    <source>
        <dbReference type="EMBL" id="CAE0625812.1"/>
    </source>
</evidence>
<dbReference type="InterPro" id="IPR020904">
    <property type="entry name" value="Sc_DH/Rdtase_CS"/>
</dbReference>
<accession>A0A6V1NV24</accession>
<dbReference type="PANTHER" id="PTHR43899">
    <property type="entry name" value="RH59310P"/>
    <property type="match status" value="1"/>
</dbReference>
<dbReference type="EMBL" id="HBIU01010513">
    <property type="protein sequence ID" value="CAE0625812.1"/>
    <property type="molecule type" value="Transcribed_RNA"/>
</dbReference>
<dbReference type="InterPro" id="IPR036291">
    <property type="entry name" value="NAD(P)-bd_dom_sf"/>
</dbReference>
<organism evidence="3">
    <name type="scientific">Heterosigma akashiwo</name>
    <name type="common">Chromophytic alga</name>
    <name type="synonym">Heterosigma carterae</name>
    <dbReference type="NCBI Taxonomy" id="2829"/>
    <lineage>
        <taxon>Eukaryota</taxon>
        <taxon>Sar</taxon>
        <taxon>Stramenopiles</taxon>
        <taxon>Ochrophyta</taxon>
        <taxon>Raphidophyceae</taxon>
        <taxon>Chattonellales</taxon>
        <taxon>Chattonellaceae</taxon>
        <taxon>Heterosigma</taxon>
    </lineage>
</organism>
<dbReference type="PANTHER" id="PTHR43899:SF4">
    <property type="entry name" value="17 BETA-HYDROXYSTEROID DEHYDROGENASE TYPE 3"/>
    <property type="match status" value="1"/>
</dbReference>